<dbReference type="EMBL" id="LBXD01000035">
    <property type="protein sequence ID" value="KKR22697.1"/>
    <property type="molecule type" value="Genomic_DNA"/>
</dbReference>
<evidence type="ECO:0000313" key="4">
    <source>
        <dbReference type="Proteomes" id="UP000034764"/>
    </source>
</evidence>
<sequence length="280" mass="30294">MKNFILFNRGTVQAPNDGESLTMSDIASKTKTVFSSERFDMLKSILRIAAFFLIAFIVISLLSSVFSWFSSVGDSINTTRNQDSENERLTETYRKMYGYGSGYPDTGFDANYAINNQGTNDGAVAGVIADIKDIVNNNDAENIAGNYLYIPKLNIKSPIITSQTADSKSLLTLLNSGVIIYPGSAMPGNAGSTVVIGHSSSNISSSKYGKVFAGLNKLVGGDQVFVHYNNKDYIYTIVSKNTGSVKELSALGLNNDLILGTCWPIGTDKERIIVTADLIK</sequence>
<keyword evidence="2" id="KW-1133">Transmembrane helix</keyword>
<dbReference type="Pfam" id="PF04203">
    <property type="entry name" value="Sortase"/>
    <property type="match status" value="1"/>
</dbReference>
<dbReference type="GO" id="GO:0016787">
    <property type="term" value="F:hydrolase activity"/>
    <property type="evidence" value="ECO:0007669"/>
    <property type="project" value="UniProtKB-KW"/>
</dbReference>
<accession>A0A0G0SAJ1</accession>
<dbReference type="AlphaFoldDB" id="A0A0G0SAJ1"/>
<feature type="transmembrane region" description="Helical" evidence="2">
    <location>
        <begin position="45"/>
        <end position="69"/>
    </location>
</feature>
<keyword evidence="2" id="KW-0812">Transmembrane</keyword>
<evidence type="ECO:0000256" key="1">
    <source>
        <dbReference type="ARBA" id="ARBA00022801"/>
    </source>
</evidence>
<organism evidence="3 4">
    <name type="scientific">Candidatus Yanofskybacteria bacterium GW2011_GWD2_39_48</name>
    <dbReference type="NCBI Taxonomy" id="1619031"/>
    <lineage>
        <taxon>Bacteria</taxon>
        <taxon>Candidatus Yanofskyibacteriota</taxon>
    </lineage>
</organism>
<evidence type="ECO:0008006" key="5">
    <source>
        <dbReference type="Google" id="ProtNLM"/>
    </source>
</evidence>
<protein>
    <recommendedName>
        <fullName evidence="5">Sortase family protein</fullName>
    </recommendedName>
</protein>
<dbReference type="SUPFAM" id="SSF63817">
    <property type="entry name" value="Sortase"/>
    <property type="match status" value="1"/>
</dbReference>
<dbReference type="Gene3D" id="2.40.260.10">
    <property type="entry name" value="Sortase"/>
    <property type="match status" value="1"/>
</dbReference>
<keyword evidence="2" id="KW-0472">Membrane</keyword>
<reference evidence="3 4" key="1">
    <citation type="journal article" date="2015" name="Nature">
        <title>rRNA introns, odd ribosomes, and small enigmatic genomes across a large radiation of phyla.</title>
        <authorList>
            <person name="Brown C.T."/>
            <person name="Hug L.A."/>
            <person name="Thomas B.C."/>
            <person name="Sharon I."/>
            <person name="Castelle C.J."/>
            <person name="Singh A."/>
            <person name="Wilkins M.J."/>
            <person name="Williams K.H."/>
            <person name="Banfield J.F."/>
        </authorList>
    </citation>
    <scope>NUCLEOTIDE SEQUENCE [LARGE SCALE GENOMIC DNA]</scope>
</reference>
<dbReference type="Proteomes" id="UP000034764">
    <property type="component" value="Unassembled WGS sequence"/>
</dbReference>
<dbReference type="InterPro" id="IPR042003">
    <property type="entry name" value="Sortase_E"/>
</dbReference>
<dbReference type="InterPro" id="IPR023365">
    <property type="entry name" value="Sortase_dom-sf"/>
</dbReference>
<keyword evidence="1" id="KW-0378">Hydrolase</keyword>
<name>A0A0G0SAJ1_9BACT</name>
<comment type="caution">
    <text evidence="3">The sequence shown here is derived from an EMBL/GenBank/DDBJ whole genome shotgun (WGS) entry which is preliminary data.</text>
</comment>
<gene>
    <name evidence="3" type="ORF">UT53_C0035G0003</name>
</gene>
<dbReference type="InterPro" id="IPR005754">
    <property type="entry name" value="Sortase"/>
</dbReference>
<evidence type="ECO:0000256" key="2">
    <source>
        <dbReference type="SAM" id="Phobius"/>
    </source>
</evidence>
<proteinExistence type="predicted"/>
<dbReference type="CDD" id="cd05830">
    <property type="entry name" value="Sortase_E"/>
    <property type="match status" value="1"/>
</dbReference>
<evidence type="ECO:0000313" key="3">
    <source>
        <dbReference type="EMBL" id="KKR22697.1"/>
    </source>
</evidence>